<feature type="signal peptide" evidence="1">
    <location>
        <begin position="1"/>
        <end position="17"/>
    </location>
</feature>
<sequence length="303" mass="30941">MLYSIPTIAAFASLAAAQRPNGTSICDYYTTALLKNNTAVNQMTLLTLLVNTAVIGNYTKPNVGITVPGILAKGKVNETEVDLLPYFIGGLVSSNRGNKAVSVNFLDDGGAVPLTLNKAANGTNSAQYRLLTHLYEYFGGLLGCSLQGQDGYPKYAGSNNMGSVHKFMGLSHAEVTYFITQVGLSAASFGVTTEDVTAVGTALNEAFGYICSPPASIPASEPKEPQAICQADDCPLAANAQCSAYDKVVEPATATSSAVATGSATKVAGQSGGPMATSGAEVGKEVGGVMGVVAAAGVFAMVL</sequence>
<organism evidence="2 3">
    <name type="scientific">Tothia fuscella</name>
    <dbReference type="NCBI Taxonomy" id="1048955"/>
    <lineage>
        <taxon>Eukaryota</taxon>
        <taxon>Fungi</taxon>
        <taxon>Dikarya</taxon>
        <taxon>Ascomycota</taxon>
        <taxon>Pezizomycotina</taxon>
        <taxon>Dothideomycetes</taxon>
        <taxon>Pleosporomycetidae</taxon>
        <taxon>Venturiales</taxon>
        <taxon>Cylindrosympodiaceae</taxon>
        <taxon>Tothia</taxon>
    </lineage>
</organism>
<evidence type="ECO:0000313" key="3">
    <source>
        <dbReference type="Proteomes" id="UP000800235"/>
    </source>
</evidence>
<keyword evidence="3" id="KW-1185">Reference proteome</keyword>
<accession>A0A9P4NQW2</accession>
<gene>
    <name evidence="2" type="ORF">EJ08DRAFT_697798</name>
</gene>
<name>A0A9P4NQW2_9PEZI</name>
<feature type="chain" id="PRO_5040464160" evidence="1">
    <location>
        <begin position="18"/>
        <end position="303"/>
    </location>
</feature>
<dbReference type="EMBL" id="MU007042">
    <property type="protein sequence ID" value="KAF2430005.1"/>
    <property type="molecule type" value="Genomic_DNA"/>
</dbReference>
<protein>
    <submittedName>
        <fullName evidence="2">Uncharacterized protein</fullName>
    </submittedName>
</protein>
<dbReference type="OrthoDB" id="2110578at2759"/>
<proteinExistence type="predicted"/>
<reference evidence="2" key="1">
    <citation type="journal article" date="2020" name="Stud. Mycol.">
        <title>101 Dothideomycetes genomes: a test case for predicting lifestyles and emergence of pathogens.</title>
        <authorList>
            <person name="Haridas S."/>
            <person name="Albert R."/>
            <person name="Binder M."/>
            <person name="Bloem J."/>
            <person name="Labutti K."/>
            <person name="Salamov A."/>
            <person name="Andreopoulos B."/>
            <person name="Baker S."/>
            <person name="Barry K."/>
            <person name="Bills G."/>
            <person name="Bluhm B."/>
            <person name="Cannon C."/>
            <person name="Castanera R."/>
            <person name="Culley D."/>
            <person name="Daum C."/>
            <person name="Ezra D."/>
            <person name="Gonzalez J."/>
            <person name="Henrissat B."/>
            <person name="Kuo A."/>
            <person name="Liang C."/>
            <person name="Lipzen A."/>
            <person name="Lutzoni F."/>
            <person name="Magnuson J."/>
            <person name="Mondo S."/>
            <person name="Nolan M."/>
            <person name="Ohm R."/>
            <person name="Pangilinan J."/>
            <person name="Park H.-J."/>
            <person name="Ramirez L."/>
            <person name="Alfaro M."/>
            <person name="Sun H."/>
            <person name="Tritt A."/>
            <person name="Yoshinaga Y."/>
            <person name="Zwiers L.-H."/>
            <person name="Turgeon B."/>
            <person name="Goodwin S."/>
            <person name="Spatafora J."/>
            <person name="Crous P."/>
            <person name="Grigoriev I."/>
        </authorList>
    </citation>
    <scope>NUCLEOTIDE SEQUENCE</scope>
    <source>
        <strain evidence="2">CBS 130266</strain>
    </source>
</reference>
<dbReference type="Proteomes" id="UP000800235">
    <property type="component" value="Unassembled WGS sequence"/>
</dbReference>
<keyword evidence="1" id="KW-0732">Signal</keyword>
<evidence type="ECO:0000313" key="2">
    <source>
        <dbReference type="EMBL" id="KAF2430005.1"/>
    </source>
</evidence>
<evidence type="ECO:0000256" key="1">
    <source>
        <dbReference type="SAM" id="SignalP"/>
    </source>
</evidence>
<dbReference type="AlphaFoldDB" id="A0A9P4NQW2"/>
<comment type="caution">
    <text evidence="2">The sequence shown here is derived from an EMBL/GenBank/DDBJ whole genome shotgun (WGS) entry which is preliminary data.</text>
</comment>